<proteinExistence type="predicted"/>
<dbReference type="GO" id="GO:0046521">
    <property type="term" value="P:sphingoid catabolic process"/>
    <property type="evidence" value="ECO:0007669"/>
    <property type="project" value="TreeGrafter"/>
</dbReference>
<feature type="transmembrane region" description="Helical" evidence="1">
    <location>
        <begin position="49"/>
        <end position="70"/>
    </location>
</feature>
<dbReference type="GO" id="GO:0016020">
    <property type="term" value="C:membrane"/>
    <property type="evidence" value="ECO:0007669"/>
    <property type="project" value="GOC"/>
</dbReference>
<keyword evidence="3" id="KW-1185">Reference proteome</keyword>
<dbReference type="RefSeq" id="WP_222435853.1">
    <property type="nucleotide sequence ID" value="NZ_SJPW01000003.1"/>
</dbReference>
<name>A0A5C6F5G2_9BACT</name>
<comment type="caution">
    <text evidence="2">The sequence shown here is derived from an EMBL/GenBank/DDBJ whole genome shotgun (WGS) entry which is preliminary data.</text>
</comment>
<evidence type="ECO:0000256" key="1">
    <source>
        <dbReference type="SAM" id="Phobius"/>
    </source>
</evidence>
<sequence>MMSRKTTKQWFDEYAVCHQNGVNQLIHWVCVPAIAAAVLGLLWAIPFPWIMASGFINWATIVIAASLVFYFRLSITLAIGMTVFCAAVVAAIIFYESNTTIPVWIPSLTLFVVAWIGQFIGHKIEGKKPAFFQDLQFLLIGPAWVLDKLFRKLGH</sequence>
<feature type="transmembrane region" description="Helical" evidence="1">
    <location>
        <begin position="77"/>
        <end position="95"/>
    </location>
</feature>
<dbReference type="Proteomes" id="UP000318288">
    <property type="component" value="Unassembled WGS sequence"/>
</dbReference>
<dbReference type="Pfam" id="PF06127">
    <property type="entry name" value="Mpo1-like"/>
    <property type="match status" value="1"/>
</dbReference>
<feature type="transmembrane region" description="Helical" evidence="1">
    <location>
        <begin position="101"/>
        <end position="121"/>
    </location>
</feature>
<organism evidence="2 3">
    <name type="scientific">Rubripirellula tenax</name>
    <dbReference type="NCBI Taxonomy" id="2528015"/>
    <lineage>
        <taxon>Bacteria</taxon>
        <taxon>Pseudomonadati</taxon>
        <taxon>Planctomycetota</taxon>
        <taxon>Planctomycetia</taxon>
        <taxon>Pirellulales</taxon>
        <taxon>Pirellulaceae</taxon>
        <taxon>Rubripirellula</taxon>
    </lineage>
</organism>
<dbReference type="PANTHER" id="PTHR28026">
    <property type="entry name" value="DUF962 DOMAIN PROTEIN (AFU_ORTHOLOGUE AFUA_8G05310)"/>
    <property type="match status" value="1"/>
</dbReference>
<dbReference type="EMBL" id="SJPW01000003">
    <property type="protein sequence ID" value="TWU56953.1"/>
    <property type="molecule type" value="Genomic_DNA"/>
</dbReference>
<accession>A0A5C6F5G2</accession>
<protein>
    <recommendedName>
        <fullName evidence="4">DUF962 domain-containing protein</fullName>
    </recommendedName>
</protein>
<keyword evidence="1" id="KW-0472">Membrane</keyword>
<gene>
    <name evidence="2" type="ORF">Poly51_28720</name>
</gene>
<keyword evidence="1" id="KW-0812">Transmembrane</keyword>
<evidence type="ECO:0000313" key="2">
    <source>
        <dbReference type="EMBL" id="TWU56953.1"/>
    </source>
</evidence>
<keyword evidence="1" id="KW-1133">Transmembrane helix</keyword>
<dbReference type="PANTHER" id="PTHR28026:SF9">
    <property type="entry name" value="2-HYDROXY-PALMITIC ACID DIOXYGENASE MPO1"/>
    <property type="match status" value="1"/>
</dbReference>
<dbReference type="AlphaFoldDB" id="A0A5C6F5G2"/>
<feature type="transmembrane region" description="Helical" evidence="1">
    <location>
        <begin position="25"/>
        <end position="43"/>
    </location>
</feature>
<evidence type="ECO:0000313" key="3">
    <source>
        <dbReference type="Proteomes" id="UP000318288"/>
    </source>
</evidence>
<dbReference type="InterPro" id="IPR009305">
    <property type="entry name" value="Mpo1-like"/>
</dbReference>
<evidence type="ECO:0008006" key="4">
    <source>
        <dbReference type="Google" id="ProtNLM"/>
    </source>
</evidence>
<reference evidence="2 3" key="1">
    <citation type="submission" date="2019-02" db="EMBL/GenBank/DDBJ databases">
        <title>Deep-cultivation of Planctomycetes and their phenomic and genomic characterization uncovers novel biology.</title>
        <authorList>
            <person name="Wiegand S."/>
            <person name="Jogler M."/>
            <person name="Boedeker C."/>
            <person name="Pinto D."/>
            <person name="Vollmers J."/>
            <person name="Rivas-Marin E."/>
            <person name="Kohn T."/>
            <person name="Peeters S.H."/>
            <person name="Heuer A."/>
            <person name="Rast P."/>
            <person name="Oberbeckmann S."/>
            <person name="Bunk B."/>
            <person name="Jeske O."/>
            <person name="Meyerdierks A."/>
            <person name="Storesund J.E."/>
            <person name="Kallscheuer N."/>
            <person name="Luecker S."/>
            <person name="Lage O.M."/>
            <person name="Pohl T."/>
            <person name="Merkel B.J."/>
            <person name="Hornburger P."/>
            <person name="Mueller R.-W."/>
            <person name="Bruemmer F."/>
            <person name="Labrenz M."/>
            <person name="Spormann A.M."/>
            <person name="Op Den Camp H."/>
            <person name="Overmann J."/>
            <person name="Amann R."/>
            <person name="Jetten M.S.M."/>
            <person name="Mascher T."/>
            <person name="Medema M.H."/>
            <person name="Devos D.P."/>
            <person name="Kaster A.-K."/>
            <person name="Ovreas L."/>
            <person name="Rohde M."/>
            <person name="Galperin M.Y."/>
            <person name="Jogler C."/>
        </authorList>
    </citation>
    <scope>NUCLEOTIDE SEQUENCE [LARGE SCALE GENOMIC DNA]</scope>
    <source>
        <strain evidence="2 3">Poly51</strain>
    </source>
</reference>